<dbReference type="InterPro" id="IPR028565">
    <property type="entry name" value="MHD"/>
</dbReference>
<feature type="compositionally biased region" description="Basic and acidic residues" evidence="12">
    <location>
        <begin position="153"/>
        <end position="170"/>
    </location>
</feature>
<reference evidence="14" key="1">
    <citation type="submission" date="2020-06" db="EMBL/GenBank/DDBJ databases">
        <title>Draft genome of Bugula neritina, a colonial animal packing powerful symbionts and potential medicines.</title>
        <authorList>
            <person name="Rayko M."/>
        </authorList>
    </citation>
    <scope>NUCLEOTIDE SEQUENCE [LARGE SCALE GENOMIC DNA]</scope>
    <source>
        <strain evidence="14">Kwan_BN1</strain>
    </source>
</reference>
<dbReference type="InterPro" id="IPR027059">
    <property type="entry name" value="Coatomer_dsu"/>
</dbReference>
<dbReference type="GO" id="GO:0030126">
    <property type="term" value="C:COPI vesicle coat"/>
    <property type="evidence" value="ECO:0007669"/>
    <property type="project" value="UniProtKB-UniRule"/>
</dbReference>
<organism evidence="14 15">
    <name type="scientific">Bugula neritina</name>
    <name type="common">Brown bryozoan</name>
    <name type="synonym">Sertularia neritina</name>
    <dbReference type="NCBI Taxonomy" id="10212"/>
    <lineage>
        <taxon>Eukaryota</taxon>
        <taxon>Metazoa</taxon>
        <taxon>Spiralia</taxon>
        <taxon>Lophotrochozoa</taxon>
        <taxon>Bryozoa</taxon>
        <taxon>Gymnolaemata</taxon>
        <taxon>Cheilostomatida</taxon>
        <taxon>Flustrina</taxon>
        <taxon>Buguloidea</taxon>
        <taxon>Bugulidae</taxon>
        <taxon>Bugula</taxon>
    </lineage>
</organism>
<evidence type="ECO:0000256" key="5">
    <source>
        <dbReference type="ARBA" id="ARBA00022892"/>
    </source>
</evidence>
<dbReference type="InterPro" id="IPR036168">
    <property type="entry name" value="AP2_Mu_C_sf"/>
</dbReference>
<dbReference type="CDD" id="cd14830">
    <property type="entry name" value="Delta_COP_N"/>
    <property type="match status" value="1"/>
</dbReference>
<feature type="domain" description="MHD" evidence="13">
    <location>
        <begin position="272"/>
        <end position="509"/>
    </location>
</feature>
<feature type="region of interest" description="Disordered" evidence="12">
    <location>
        <begin position="153"/>
        <end position="230"/>
    </location>
</feature>
<name>A0A7J7KSZ4_BUGNE</name>
<dbReference type="FunFam" id="3.30.450.60:FF:000003">
    <property type="entry name" value="Coatomer subunit delta"/>
    <property type="match status" value="1"/>
</dbReference>
<dbReference type="InterPro" id="IPR011012">
    <property type="entry name" value="Longin-like_dom_sf"/>
</dbReference>
<keyword evidence="3 10" id="KW-0813">Transport</keyword>
<evidence type="ECO:0000259" key="13">
    <source>
        <dbReference type="PROSITE" id="PS51072"/>
    </source>
</evidence>
<evidence type="ECO:0000313" key="14">
    <source>
        <dbReference type="EMBL" id="KAF6041336.1"/>
    </source>
</evidence>
<dbReference type="SUPFAM" id="SSF64356">
    <property type="entry name" value="SNARE-like"/>
    <property type="match status" value="1"/>
</dbReference>
<dbReference type="PANTHER" id="PTHR10121">
    <property type="entry name" value="COATOMER SUBUNIT DELTA"/>
    <property type="match status" value="1"/>
</dbReference>
<dbReference type="Proteomes" id="UP000593567">
    <property type="component" value="Unassembled WGS sequence"/>
</dbReference>
<evidence type="ECO:0000256" key="7">
    <source>
        <dbReference type="ARBA" id="ARBA00023034"/>
    </source>
</evidence>
<evidence type="ECO:0000256" key="1">
    <source>
        <dbReference type="ARBA" id="ARBA00010516"/>
    </source>
</evidence>
<evidence type="ECO:0000313" key="15">
    <source>
        <dbReference type="Proteomes" id="UP000593567"/>
    </source>
</evidence>
<comment type="caution">
    <text evidence="14">The sequence shown here is derived from an EMBL/GenBank/DDBJ whole genome shotgun (WGS) entry which is preliminary data.</text>
</comment>
<comment type="function">
    <text evidence="10">The coatomer is a cytosolic protein complex that binds to dilysine motifs and reversibly associates with Golgi non-clathrin-coated vesicles, which further mediate biosynthetic protein transport from the ER, via the Golgi up to the trans Golgi network. Coatomer complex is required for budding from Golgi membranes, and is essential for the retrograde Golgi-to-ER transport of dilysine-tagged proteins.</text>
</comment>
<keyword evidence="5 10" id="KW-0931">ER-Golgi transport</keyword>
<dbReference type="GO" id="GO:0051645">
    <property type="term" value="P:Golgi localization"/>
    <property type="evidence" value="ECO:0007669"/>
    <property type="project" value="TreeGrafter"/>
</dbReference>
<dbReference type="PROSITE" id="PS51072">
    <property type="entry name" value="MHD"/>
    <property type="match status" value="1"/>
</dbReference>
<evidence type="ECO:0000256" key="6">
    <source>
        <dbReference type="ARBA" id="ARBA00022927"/>
    </source>
</evidence>
<evidence type="ECO:0000256" key="11">
    <source>
        <dbReference type="RuleBase" id="RU366052"/>
    </source>
</evidence>
<keyword evidence="9 10" id="KW-0968">Cytoplasmic vesicle</keyword>
<evidence type="ECO:0000256" key="10">
    <source>
        <dbReference type="RuleBase" id="RU364018"/>
    </source>
</evidence>
<accession>A0A7J7KSZ4</accession>
<dbReference type="GO" id="GO:0015031">
    <property type="term" value="P:protein transport"/>
    <property type="evidence" value="ECO:0007669"/>
    <property type="project" value="UniProtKB-KW"/>
</dbReference>
<feature type="compositionally biased region" description="Low complexity" evidence="12">
    <location>
        <begin position="190"/>
        <end position="200"/>
    </location>
</feature>
<dbReference type="GO" id="GO:0006888">
    <property type="term" value="P:endoplasmic reticulum to Golgi vesicle-mediated transport"/>
    <property type="evidence" value="ECO:0007669"/>
    <property type="project" value="TreeGrafter"/>
</dbReference>
<dbReference type="Pfam" id="PF01217">
    <property type="entry name" value="Clat_adaptor_s"/>
    <property type="match status" value="1"/>
</dbReference>
<feature type="compositionally biased region" description="Polar residues" evidence="12">
    <location>
        <begin position="201"/>
        <end position="215"/>
    </location>
</feature>
<dbReference type="EMBL" id="VXIV02000057">
    <property type="protein sequence ID" value="KAF6041336.1"/>
    <property type="molecule type" value="Genomic_DNA"/>
</dbReference>
<evidence type="ECO:0000256" key="9">
    <source>
        <dbReference type="ARBA" id="ARBA00023329"/>
    </source>
</evidence>
<keyword evidence="7 10" id="KW-0333">Golgi apparatus</keyword>
<comment type="similarity">
    <text evidence="1 10">Belongs to the adaptor complexes medium subunit family. Delta-COP subfamily.</text>
</comment>
<dbReference type="FunFam" id="2.60.40.1170:FF:000007">
    <property type="entry name" value="Coatomer subunit delta"/>
    <property type="match status" value="1"/>
</dbReference>
<keyword evidence="4 10" id="KW-0963">Cytoplasm</keyword>
<protein>
    <recommendedName>
        <fullName evidence="10">Coatomer subunit delta</fullName>
    </recommendedName>
</protein>
<keyword evidence="8 10" id="KW-0472">Membrane</keyword>
<evidence type="ECO:0000256" key="2">
    <source>
        <dbReference type="ARBA" id="ARBA00011775"/>
    </source>
</evidence>
<comment type="subcellular location">
    <subcellularLocation>
        <location evidence="10 11">Cytoplasm</location>
    </subcellularLocation>
    <subcellularLocation>
        <location evidence="10 11">Cytoplasmic vesicle</location>
        <location evidence="10 11">COPI-coated vesicle membrane</location>
        <topology evidence="10 11">Peripheral membrane protein</topology>
        <orientation evidence="10 11">Cytoplasmic side</orientation>
    </subcellularLocation>
    <subcellularLocation>
        <location evidence="10 11">Golgi apparatus membrane</location>
        <topology evidence="10 11">Peripheral membrane protein</topology>
        <orientation evidence="10 11">Cytoplasmic side</orientation>
    </subcellularLocation>
</comment>
<dbReference type="GO" id="GO:0006890">
    <property type="term" value="P:retrograde vesicle-mediated transport, Golgi to endoplasmic reticulum"/>
    <property type="evidence" value="ECO:0007669"/>
    <property type="project" value="UniProtKB-UniRule"/>
</dbReference>
<comment type="subunit">
    <text evidence="2 10">Oligomeric complex that consists of at least the alpha, beta, beta', gamma, delta, epsilon and zeta subunits.</text>
</comment>
<evidence type="ECO:0000256" key="3">
    <source>
        <dbReference type="ARBA" id="ARBA00022448"/>
    </source>
</evidence>
<sequence>MVLLAAAVCNKSGKVLVSRQFVEMSRARIEGLLAAFPKLMNTGKQHTFVETDSVRYVYQALEQLFVVLITTKASNILEDLDTLRLFAKVVPEYGRSLEESVILENSFQIIFAFDEIVALGYRESVNLAQINTLLQMDSHEEKVARALIESQEREAKEAMKTKQRELDRKRKDMQRHGGNPYSNGYEGGMSSSSSISSSSSLITNSTPVEPATSYSAPKRPTGSGMKLGSKKKDLNQFVDKLASEGVTVEEIPTAASRKTAAAKVSAIPEVDKESVHIRVEEKVSCVASRDGTLETLDFSGTLHLFISDNAYEGIGIKIADNKKAQTNTHPSIDKRMYQAQSIIALKDKSKTFPLKQEVGVLRWRLVSSDASLIPLTINCWPNVTSSGCDVNIEYELQADELELDDVVISVPLPGGVGAPRVTECDGDYSHDSRKNILEWTMPVIDQSNSSGTIEFSISGHEDDFFPISVSFVSKKSFFGIAAVGIKTPDGKNVKFSSETLLFPEKYEIV</sequence>
<keyword evidence="15" id="KW-1185">Reference proteome</keyword>
<dbReference type="AlphaFoldDB" id="A0A7J7KSZ4"/>
<dbReference type="SUPFAM" id="SSF49447">
    <property type="entry name" value="Second domain of Mu2 adaptin subunit (ap50) of ap2 adaptor"/>
    <property type="match status" value="1"/>
</dbReference>
<dbReference type="Gene3D" id="3.30.450.60">
    <property type="match status" value="1"/>
</dbReference>
<dbReference type="InterPro" id="IPR022775">
    <property type="entry name" value="AP_mu_sigma_su"/>
</dbReference>
<evidence type="ECO:0000256" key="8">
    <source>
        <dbReference type="ARBA" id="ARBA00023136"/>
    </source>
</evidence>
<gene>
    <name evidence="14" type="ORF">EB796_000347</name>
</gene>
<dbReference type="Pfam" id="PF00928">
    <property type="entry name" value="Adap_comp_sub"/>
    <property type="match status" value="1"/>
</dbReference>
<evidence type="ECO:0000256" key="4">
    <source>
        <dbReference type="ARBA" id="ARBA00022490"/>
    </source>
</evidence>
<dbReference type="OrthoDB" id="10266042at2759"/>
<dbReference type="Gene3D" id="2.60.40.1170">
    <property type="entry name" value="Mu homology domain, subdomain B"/>
    <property type="match status" value="2"/>
</dbReference>
<dbReference type="CDD" id="cd09254">
    <property type="entry name" value="AP_delta-COPI_MHD"/>
    <property type="match status" value="1"/>
</dbReference>
<dbReference type="GO" id="GO:0000139">
    <property type="term" value="C:Golgi membrane"/>
    <property type="evidence" value="ECO:0007669"/>
    <property type="project" value="UniProtKB-SubCell"/>
</dbReference>
<evidence type="ECO:0000256" key="12">
    <source>
        <dbReference type="SAM" id="MobiDB-lite"/>
    </source>
</evidence>
<keyword evidence="6 10" id="KW-0653">Protein transport</keyword>
<dbReference type="PANTHER" id="PTHR10121:SF0">
    <property type="entry name" value="COATOMER SUBUNIT DELTA"/>
    <property type="match status" value="1"/>
</dbReference>
<proteinExistence type="inferred from homology"/>